<keyword evidence="3" id="KW-1185">Reference proteome</keyword>
<dbReference type="EMBL" id="UPTC01000162">
    <property type="protein sequence ID" value="VBB26949.1"/>
    <property type="molecule type" value="Genomic_DNA"/>
</dbReference>
<evidence type="ECO:0000256" key="1">
    <source>
        <dbReference type="SAM" id="MobiDB-lite"/>
    </source>
</evidence>
<feature type="compositionally biased region" description="Low complexity" evidence="1">
    <location>
        <begin position="222"/>
        <end position="231"/>
    </location>
</feature>
<accession>A0A498S862</accession>
<organism evidence="2 3">
    <name type="scientific">Acanthocheilonema viteae</name>
    <name type="common">Filarial nematode worm</name>
    <name type="synonym">Dipetalonema viteae</name>
    <dbReference type="NCBI Taxonomy" id="6277"/>
    <lineage>
        <taxon>Eukaryota</taxon>
        <taxon>Metazoa</taxon>
        <taxon>Ecdysozoa</taxon>
        <taxon>Nematoda</taxon>
        <taxon>Chromadorea</taxon>
        <taxon>Rhabditida</taxon>
        <taxon>Spirurina</taxon>
        <taxon>Spiruromorpha</taxon>
        <taxon>Filarioidea</taxon>
        <taxon>Onchocercidae</taxon>
        <taxon>Acanthocheilonema</taxon>
    </lineage>
</organism>
<sequence length="231" mass="23998">MLYLIVTGIFFASKQCKGQLGYGGNGYCSSCALSNSGSIPRGFGYGGGNYDLTSQSLYSLPTNNAFIIPRSSYSYGSNGYGIGTGYGSSQSSNTVNYGSPSTTGMTWNNVYSSAGNYGTGSGYTNCYHNNCIPSIGYNTVPSASANTGTSYGSSPNTYTSNGNSGLESSYSLPATYNSYPAIYGSYDSQGSINSPSNLYSLSSHQQNRKGVAADDTFKMGKSSSSTTSLSS</sequence>
<dbReference type="AlphaFoldDB" id="A0A498S862"/>
<feature type="region of interest" description="Disordered" evidence="1">
    <location>
        <begin position="197"/>
        <end position="231"/>
    </location>
</feature>
<dbReference type="Proteomes" id="UP000276991">
    <property type="component" value="Unassembled WGS sequence"/>
</dbReference>
<protein>
    <submittedName>
        <fullName evidence="2">Uncharacterized protein</fullName>
    </submittedName>
</protein>
<name>A0A498S862_ACAVI</name>
<evidence type="ECO:0000313" key="2">
    <source>
        <dbReference type="EMBL" id="VBB26949.1"/>
    </source>
</evidence>
<proteinExistence type="predicted"/>
<gene>
    <name evidence="2" type="ORF">NAV_LOCUS1779</name>
</gene>
<dbReference type="OrthoDB" id="5869982at2759"/>
<evidence type="ECO:0000313" key="3">
    <source>
        <dbReference type="Proteomes" id="UP000276991"/>
    </source>
</evidence>
<reference evidence="2 3" key="1">
    <citation type="submission" date="2018-08" db="EMBL/GenBank/DDBJ databases">
        <authorList>
            <person name="Laetsch R D."/>
            <person name="Stevens L."/>
            <person name="Kumar S."/>
            <person name="Blaxter L. M."/>
        </authorList>
    </citation>
    <scope>NUCLEOTIDE SEQUENCE [LARGE SCALE GENOMIC DNA]</scope>
</reference>